<dbReference type="EMBL" id="BQNB010009726">
    <property type="protein sequence ID" value="GJS67551.1"/>
    <property type="molecule type" value="Genomic_DNA"/>
</dbReference>
<comment type="caution">
    <text evidence="1">The sequence shown here is derived from an EMBL/GenBank/DDBJ whole genome shotgun (WGS) entry which is preliminary data.</text>
</comment>
<evidence type="ECO:0000313" key="1">
    <source>
        <dbReference type="EMBL" id="GJS67551.1"/>
    </source>
</evidence>
<gene>
    <name evidence="1" type="ORF">Tco_0682115</name>
</gene>
<sequence length="164" mass="18898">MALNLRSEYMFPPFRNNATLEATHADLFGDETEVDMSNINTTNPVPSTPNIRIHKDHSLENMIGNVQSGVQTRRMTNEQGFISVVYEGKIHKDLHTCPFTCFLSQEEPKKVIQALKDPSRIEAMQEELLQFKFNKFGHWWIYLMARGPLEPNGSTGTRKMRKEL</sequence>
<accession>A0ABQ4XR56</accession>
<evidence type="ECO:0000313" key="2">
    <source>
        <dbReference type="Proteomes" id="UP001151760"/>
    </source>
</evidence>
<reference evidence="1" key="2">
    <citation type="submission" date="2022-01" db="EMBL/GenBank/DDBJ databases">
        <authorList>
            <person name="Yamashiro T."/>
            <person name="Shiraishi A."/>
            <person name="Satake H."/>
            <person name="Nakayama K."/>
        </authorList>
    </citation>
    <scope>NUCLEOTIDE SEQUENCE</scope>
</reference>
<proteinExistence type="predicted"/>
<protein>
    <submittedName>
        <fullName evidence="1">Uncharacterized protein</fullName>
    </submittedName>
</protein>
<name>A0ABQ4XR56_9ASTR</name>
<organism evidence="1 2">
    <name type="scientific">Tanacetum coccineum</name>
    <dbReference type="NCBI Taxonomy" id="301880"/>
    <lineage>
        <taxon>Eukaryota</taxon>
        <taxon>Viridiplantae</taxon>
        <taxon>Streptophyta</taxon>
        <taxon>Embryophyta</taxon>
        <taxon>Tracheophyta</taxon>
        <taxon>Spermatophyta</taxon>
        <taxon>Magnoliopsida</taxon>
        <taxon>eudicotyledons</taxon>
        <taxon>Gunneridae</taxon>
        <taxon>Pentapetalae</taxon>
        <taxon>asterids</taxon>
        <taxon>campanulids</taxon>
        <taxon>Asterales</taxon>
        <taxon>Asteraceae</taxon>
        <taxon>Asteroideae</taxon>
        <taxon>Anthemideae</taxon>
        <taxon>Anthemidinae</taxon>
        <taxon>Tanacetum</taxon>
    </lineage>
</organism>
<keyword evidence="2" id="KW-1185">Reference proteome</keyword>
<reference evidence="1" key="1">
    <citation type="journal article" date="2022" name="Int. J. Mol. Sci.">
        <title>Draft Genome of Tanacetum Coccineum: Genomic Comparison of Closely Related Tanacetum-Family Plants.</title>
        <authorList>
            <person name="Yamashiro T."/>
            <person name="Shiraishi A."/>
            <person name="Nakayama K."/>
            <person name="Satake H."/>
        </authorList>
    </citation>
    <scope>NUCLEOTIDE SEQUENCE</scope>
</reference>
<dbReference type="Proteomes" id="UP001151760">
    <property type="component" value="Unassembled WGS sequence"/>
</dbReference>